<keyword evidence="2" id="KW-1003">Cell membrane</keyword>
<name>A0A1H1LII6_9CORY</name>
<dbReference type="AlphaFoldDB" id="A0A1H1LII6"/>
<dbReference type="eggNOG" id="ENOG50334KP">
    <property type="taxonomic scope" value="Bacteria"/>
</dbReference>
<dbReference type="PANTHER" id="PTHR40077:SF2">
    <property type="entry name" value="MEMBRANE PROTEIN"/>
    <property type="match status" value="1"/>
</dbReference>
<evidence type="ECO:0000313" key="8">
    <source>
        <dbReference type="EMBL" id="SDR74237.1"/>
    </source>
</evidence>
<evidence type="ECO:0000259" key="7">
    <source>
        <dbReference type="Pfam" id="PF12823"/>
    </source>
</evidence>
<dbReference type="EMBL" id="LT629765">
    <property type="protein sequence ID" value="SDR74237.1"/>
    <property type="molecule type" value="Genomic_DNA"/>
</dbReference>
<dbReference type="OrthoDB" id="9342687at2"/>
<keyword evidence="5 6" id="KW-0472">Membrane</keyword>
<organism evidence="8 9">
    <name type="scientific">Corynebacterium timonense</name>
    <dbReference type="NCBI Taxonomy" id="441500"/>
    <lineage>
        <taxon>Bacteria</taxon>
        <taxon>Bacillati</taxon>
        <taxon>Actinomycetota</taxon>
        <taxon>Actinomycetes</taxon>
        <taxon>Mycobacteriales</taxon>
        <taxon>Corynebacteriaceae</taxon>
        <taxon>Corynebacterium</taxon>
    </lineage>
</organism>
<evidence type="ECO:0000256" key="3">
    <source>
        <dbReference type="ARBA" id="ARBA00022692"/>
    </source>
</evidence>
<evidence type="ECO:0000256" key="5">
    <source>
        <dbReference type="ARBA" id="ARBA00023136"/>
    </source>
</evidence>
<feature type="domain" description="DUF3817" evidence="7">
    <location>
        <begin position="29"/>
        <end position="117"/>
    </location>
</feature>
<reference evidence="8 9" key="1">
    <citation type="submission" date="2016-10" db="EMBL/GenBank/DDBJ databases">
        <authorList>
            <person name="de Groot N.N."/>
        </authorList>
    </citation>
    <scope>NUCLEOTIDE SEQUENCE [LARGE SCALE GENOMIC DNA]</scope>
    <source>
        <strain evidence="8 9">DSM 45434</strain>
    </source>
</reference>
<keyword evidence="9" id="KW-1185">Reference proteome</keyword>
<feature type="transmembrane region" description="Helical" evidence="6">
    <location>
        <begin position="28"/>
        <end position="48"/>
    </location>
</feature>
<dbReference type="GO" id="GO:0005886">
    <property type="term" value="C:plasma membrane"/>
    <property type="evidence" value="ECO:0007669"/>
    <property type="project" value="UniProtKB-SubCell"/>
</dbReference>
<dbReference type="NCBIfam" id="TIGR03954">
    <property type="entry name" value="integ_memb_HG"/>
    <property type="match status" value="1"/>
</dbReference>
<feature type="transmembrane region" description="Helical" evidence="6">
    <location>
        <begin position="60"/>
        <end position="80"/>
    </location>
</feature>
<keyword evidence="3 6" id="KW-0812">Transmembrane</keyword>
<proteinExistence type="predicted"/>
<sequence>MSTPSTENTSTQVAPKIHPERQRRVKTALTLFSIAAWVTGVLLLLLCLRMIMQYGFDMDVSALLWVGRVHGLAYMAFLVTSMNLGLKARWPAATWVVTAISGVVPFLSFWVEAKRRREVTQQFQLG</sequence>
<protein>
    <submittedName>
        <fullName evidence="8">Integral membrane protein</fullName>
    </submittedName>
</protein>
<evidence type="ECO:0000313" key="9">
    <source>
        <dbReference type="Proteomes" id="UP000182237"/>
    </source>
</evidence>
<evidence type="ECO:0000256" key="4">
    <source>
        <dbReference type="ARBA" id="ARBA00022989"/>
    </source>
</evidence>
<dbReference type="STRING" id="1203190.GCA_000312345_00546"/>
<dbReference type="InterPro" id="IPR023845">
    <property type="entry name" value="DUF3817_TM"/>
</dbReference>
<dbReference type="RefSeq" id="WP_019193406.1">
    <property type="nucleotide sequence ID" value="NZ_LT629765.1"/>
</dbReference>
<gene>
    <name evidence="8" type="ORF">SAMN04488539_0225</name>
</gene>
<dbReference type="Proteomes" id="UP000182237">
    <property type="component" value="Chromosome I"/>
</dbReference>
<comment type="subcellular location">
    <subcellularLocation>
        <location evidence="1">Cell membrane</location>
        <topology evidence="1">Multi-pass membrane protein</topology>
    </subcellularLocation>
</comment>
<keyword evidence="4 6" id="KW-1133">Transmembrane helix</keyword>
<dbReference type="PANTHER" id="PTHR40077">
    <property type="entry name" value="MEMBRANE PROTEIN-RELATED"/>
    <property type="match status" value="1"/>
</dbReference>
<feature type="transmembrane region" description="Helical" evidence="6">
    <location>
        <begin position="92"/>
        <end position="111"/>
    </location>
</feature>
<evidence type="ECO:0000256" key="2">
    <source>
        <dbReference type="ARBA" id="ARBA00022475"/>
    </source>
</evidence>
<accession>A0A1H1LII6</accession>
<dbReference type="Pfam" id="PF12823">
    <property type="entry name" value="DUF3817"/>
    <property type="match status" value="1"/>
</dbReference>
<evidence type="ECO:0000256" key="1">
    <source>
        <dbReference type="ARBA" id="ARBA00004651"/>
    </source>
</evidence>
<evidence type="ECO:0000256" key="6">
    <source>
        <dbReference type="SAM" id="Phobius"/>
    </source>
</evidence>